<evidence type="ECO:0000313" key="2">
    <source>
        <dbReference type="EMBL" id="EMP41786.1"/>
    </source>
</evidence>
<feature type="region of interest" description="Disordered" evidence="1">
    <location>
        <begin position="1"/>
        <end position="57"/>
    </location>
</feature>
<gene>
    <name evidence="2" type="ORF">UY3_00942</name>
</gene>
<name>M7BVD3_CHEMY</name>
<protein>
    <submittedName>
        <fullName evidence="2">Uncharacterized protein</fullName>
    </submittedName>
</protein>
<evidence type="ECO:0000313" key="3">
    <source>
        <dbReference type="Proteomes" id="UP000031443"/>
    </source>
</evidence>
<evidence type="ECO:0000256" key="1">
    <source>
        <dbReference type="SAM" id="MobiDB-lite"/>
    </source>
</evidence>
<reference evidence="3" key="1">
    <citation type="journal article" date="2013" name="Nat. Genet.">
        <title>The draft genomes of soft-shell turtle and green sea turtle yield insights into the development and evolution of the turtle-specific body plan.</title>
        <authorList>
            <person name="Wang Z."/>
            <person name="Pascual-Anaya J."/>
            <person name="Zadissa A."/>
            <person name="Li W."/>
            <person name="Niimura Y."/>
            <person name="Huang Z."/>
            <person name="Li C."/>
            <person name="White S."/>
            <person name="Xiong Z."/>
            <person name="Fang D."/>
            <person name="Wang B."/>
            <person name="Ming Y."/>
            <person name="Chen Y."/>
            <person name="Zheng Y."/>
            <person name="Kuraku S."/>
            <person name="Pignatelli M."/>
            <person name="Herrero J."/>
            <person name="Beal K."/>
            <person name="Nozawa M."/>
            <person name="Li Q."/>
            <person name="Wang J."/>
            <person name="Zhang H."/>
            <person name="Yu L."/>
            <person name="Shigenobu S."/>
            <person name="Wang J."/>
            <person name="Liu J."/>
            <person name="Flicek P."/>
            <person name="Searle S."/>
            <person name="Wang J."/>
            <person name="Kuratani S."/>
            <person name="Yin Y."/>
            <person name="Aken B."/>
            <person name="Zhang G."/>
            <person name="Irie N."/>
        </authorList>
    </citation>
    <scope>NUCLEOTIDE SEQUENCE [LARGE SCALE GENOMIC DNA]</scope>
</reference>
<feature type="compositionally biased region" description="Polar residues" evidence="1">
    <location>
        <begin position="32"/>
        <end position="42"/>
    </location>
</feature>
<keyword evidence="3" id="KW-1185">Reference proteome</keyword>
<accession>M7BVD3</accession>
<dbReference type="Proteomes" id="UP000031443">
    <property type="component" value="Unassembled WGS sequence"/>
</dbReference>
<organism evidence="2 3">
    <name type="scientific">Chelonia mydas</name>
    <name type="common">Green sea-turtle</name>
    <name type="synonym">Chelonia agassizi</name>
    <dbReference type="NCBI Taxonomy" id="8469"/>
    <lineage>
        <taxon>Eukaryota</taxon>
        <taxon>Metazoa</taxon>
        <taxon>Chordata</taxon>
        <taxon>Craniata</taxon>
        <taxon>Vertebrata</taxon>
        <taxon>Euteleostomi</taxon>
        <taxon>Archelosauria</taxon>
        <taxon>Testudinata</taxon>
        <taxon>Testudines</taxon>
        <taxon>Cryptodira</taxon>
        <taxon>Durocryptodira</taxon>
        <taxon>Americhelydia</taxon>
        <taxon>Chelonioidea</taxon>
        <taxon>Cheloniidae</taxon>
        <taxon>Chelonia</taxon>
    </lineage>
</organism>
<feature type="region of interest" description="Disordered" evidence="1">
    <location>
        <begin position="70"/>
        <end position="98"/>
    </location>
</feature>
<proteinExistence type="predicted"/>
<dbReference type="AlphaFoldDB" id="M7BVD3"/>
<dbReference type="EMBL" id="KB483075">
    <property type="protein sequence ID" value="EMP41786.1"/>
    <property type="molecule type" value="Genomic_DNA"/>
</dbReference>
<sequence length="156" mass="17422">MSLEEEEATWTNGFFSDESGPGLRKGQEEKPASSSVQQSIPLNLSLDEDSGLDSALAPLEPMELFQCNSAQKITPRARSSQVHEQDNRRRKACSVGEDESGFFTPTSHVLILKAEDEVVSREDTADFQRAWIQPSFRTSPVEEMLHKVIYHPVTGQ</sequence>
<feature type="compositionally biased region" description="Polar residues" evidence="1">
    <location>
        <begin position="70"/>
        <end position="80"/>
    </location>
</feature>